<keyword evidence="3" id="KW-1185">Reference proteome</keyword>
<feature type="domain" description="Glyoxalase/fosfomycin resistance/dioxygenase" evidence="1">
    <location>
        <begin position="9"/>
        <end position="125"/>
    </location>
</feature>
<reference evidence="2 3" key="1">
    <citation type="submission" date="2020-08" db="EMBL/GenBank/DDBJ databases">
        <title>Sequencing the genomes of 1000 actinobacteria strains.</title>
        <authorList>
            <person name="Klenk H.-P."/>
        </authorList>
    </citation>
    <scope>NUCLEOTIDE SEQUENCE [LARGE SCALE GENOMIC DNA]</scope>
    <source>
        <strain evidence="2 3">DSM 24823</strain>
    </source>
</reference>
<organism evidence="2 3">
    <name type="scientific">Microbacterium ginsengiterrae</name>
    <dbReference type="NCBI Taxonomy" id="546115"/>
    <lineage>
        <taxon>Bacteria</taxon>
        <taxon>Bacillati</taxon>
        <taxon>Actinomycetota</taxon>
        <taxon>Actinomycetes</taxon>
        <taxon>Micrococcales</taxon>
        <taxon>Microbacteriaceae</taxon>
        <taxon>Microbacterium</taxon>
    </lineage>
</organism>
<dbReference type="InterPro" id="IPR029068">
    <property type="entry name" value="Glyas_Bleomycin-R_OHBP_Dase"/>
</dbReference>
<accession>A0A7W9FAH3</accession>
<protein>
    <submittedName>
        <fullName evidence="2">PhnB protein</fullName>
    </submittedName>
</protein>
<dbReference type="InterPro" id="IPR028973">
    <property type="entry name" value="PhnB-like"/>
</dbReference>
<name>A0A7W9FAH3_9MICO</name>
<dbReference type="EMBL" id="JACHMU010000001">
    <property type="protein sequence ID" value="MBB5742122.1"/>
    <property type="molecule type" value="Genomic_DNA"/>
</dbReference>
<dbReference type="Proteomes" id="UP000517712">
    <property type="component" value="Unassembled WGS sequence"/>
</dbReference>
<dbReference type="Pfam" id="PF00903">
    <property type="entry name" value="Glyoxalase"/>
    <property type="match status" value="1"/>
</dbReference>
<dbReference type="InterPro" id="IPR004360">
    <property type="entry name" value="Glyas_Fos-R_dOase_dom"/>
</dbReference>
<proteinExistence type="predicted"/>
<dbReference type="PANTHER" id="PTHR33990">
    <property type="entry name" value="PROTEIN YJDN-RELATED"/>
    <property type="match status" value="1"/>
</dbReference>
<sequence length="132" mass="13994">MSGLVPYLSFPGNAAEALTFYRDVFGGTLELFSYEQFGRTDGPADAIAHGALSGPVQLFASDAAGDEDAVHMVGVSFSLLGAADPQTLQAWFAALAEGGMIIDPLQERPWGDTDGQVADRYGIRWLIGHSQS</sequence>
<dbReference type="RefSeq" id="WP_184281481.1">
    <property type="nucleotide sequence ID" value="NZ_BAAAPG010000001.1"/>
</dbReference>
<comment type="caution">
    <text evidence="2">The sequence shown here is derived from an EMBL/GenBank/DDBJ whole genome shotgun (WGS) entry which is preliminary data.</text>
</comment>
<gene>
    <name evidence="2" type="ORF">HD600_000619</name>
</gene>
<dbReference type="AlphaFoldDB" id="A0A7W9FAH3"/>
<evidence type="ECO:0000259" key="1">
    <source>
        <dbReference type="Pfam" id="PF00903"/>
    </source>
</evidence>
<dbReference type="SUPFAM" id="SSF54593">
    <property type="entry name" value="Glyoxalase/Bleomycin resistance protein/Dihydroxybiphenyl dioxygenase"/>
    <property type="match status" value="1"/>
</dbReference>
<dbReference type="PANTHER" id="PTHR33990:SF1">
    <property type="entry name" value="PROTEIN YJDN"/>
    <property type="match status" value="1"/>
</dbReference>
<dbReference type="Gene3D" id="3.10.180.10">
    <property type="entry name" value="2,3-Dihydroxybiphenyl 1,2-Dioxygenase, domain 1"/>
    <property type="match status" value="1"/>
</dbReference>
<dbReference type="CDD" id="cd06588">
    <property type="entry name" value="PhnB_like"/>
    <property type="match status" value="1"/>
</dbReference>
<evidence type="ECO:0000313" key="2">
    <source>
        <dbReference type="EMBL" id="MBB5742122.1"/>
    </source>
</evidence>
<evidence type="ECO:0000313" key="3">
    <source>
        <dbReference type="Proteomes" id="UP000517712"/>
    </source>
</evidence>